<reference evidence="3" key="1">
    <citation type="submission" date="2021-04" db="EMBL/GenBank/DDBJ databases">
        <title>Isolation of p-tert-butylphenol degrading bacteria Sphingobium phenoxybenzoativorans Tas13 from active sludge.</title>
        <authorList>
            <person name="Li Y."/>
        </authorList>
    </citation>
    <scope>NUCLEOTIDE SEQUENCE</scope>
    <source>
        <strain evidence="3">Tas13</strain>
    </source>
</reference>
<accession>A0A975K685</accession>
<dbReference type="NCBIfam" id="NF009972">
    <property type="entry name" value="PRK13435.1-3"/>
    <property type="match status" value="1"/>
</dbReference>
<keyword evidence="1" id="KW-0597">Phosphoprotein</keyword>
<sequence>MISVIYGKRLIFWGTRDAIGHSANRNFAEKVMTKRVLIVEDEIFVALEIEHIVRAVGMEVSAIAADRKDALAAAPDSDIALVDLNLRDGPTGPLIGQALAERHGVRVIYVTANPAQIGASAANALGVITKPFRETTIRAALMAAAEEKPDLSSLAISGFIPFSGPSGSLTGAEYQG</sequence>
<dbReference type="Pfam" id="PF00072">
    <property type="entry name" value="Response_reg"/>
    <property type="match status" value="1"/>
</dbReference>
<dbReference type="Gene3D" id="3.40.50.2300">
    <property type="match status" value="1"/>
</dbReference>
<keyword evidence="4" id="KW-1185">Reference proteome</keyword>
<feature type="modified residue" description="4-aspartylphosphate" evidence="1">
    <location>
        <position position="83"/>
    </location>
</feature>
<feature type="domain" description="Response regulatory" evidence="2">
    <location>
        <begin position="35"/>
        <end position="145"/>
    </location>
</feature>
<dbReference type="KEGG" id="spph:KFK14_19915"/>
<organism evidence="3 4">
    <name type="scientific">Sphingobium phenoxybenzoativorans</name>
    <dbReference type="NCBI Taxonomy" id="1592790"/>
    <lineage>
        <taxon>Bacteria</taxon>
        <taxon>Pseudomonadati</taxon>
        <taxon>Pseudomonadota</taxon>
        <taxon>Alphaproteobacteria</taxon>
        <taxon>Sphingomonadales</taxon>
        <taxon>Sphingomonadaceae</taxon>
        <taxon>Sphingobium</taxon>
    </lineage>
</organism>
<dbReference type="GO" id="GO:0000160">
    <property type="term" value="P:phosphorelay signal transduction system"/>
    <property type="evidence" value="ECO:0007669"/>
    <property type="project" value="InterPro"/>
</dbReference>
<evidence type="ECO:0000313" key="3">
    <source>
        <dbReference type="EMBL" id="QUT05237.1"/>
    </source>
</evidence>
<evidence type="ECO:0000313" key="4">
    <source>
        <dbReference type="Proteomes" id="UP000681425"/>
    </source>
</evidence>
<dbReference type="Proteomes" id="UP000681425">
    <property type="component" value="Chromosome"/>
</dbReference>
<name>A0A975K685_9SPHN</name>
<dbReference type="AlphaFoldDB" id="A0A975K685"/>
<dbReference type="PROSITE" id="PS50110">
    <property type="entry name" value="RESPONSE_REGULATORY"/>
    <property type="match status" value="1"/>
</dbReference>
<proteinExistence type="predicted"/>
<dbReference type="InterPro" id="IPR011006">
    <property type="entry name" value="CheY-like_superfamily"/>
</dbReference>
<dbReference type="SMART" id="SM00448">
    <property type="entry name" value="REC"/>
    <property type="match status" value="1"/>
</dbReference>
<evidence type="ECO:0000256" key="1">
    <source>
        <dbReference type="PROSITE-ProRule" id="PRU00169"/>
    </source>
</evidence>
<dbReference type="InterPro" id="IPR001789">
    <property type="entry name" value="Sig_transdc_resp-reg_receiver"/>
</dbReference>
<dbReference type="RefSeq" id="WP_212608920.1">
    <property type="nucleotide sequence ID" value="NZ_CP073910.1"/>
</dbReference>
<gene>
    <name evidence="3" type="ORF">KFK14_19915</name>
</gene>
<protein>
    <submittedName>
        <fullName evidence="3">Response regulator</fullName>
    </submittedName>
</protein>
<dbReference type="EMBL" id="CP073910">
    <property type="protein sequence ID" value="QUT05237.1"/>
    <property type="molecule type" value="Genomic_DNA"/>
</dbReference>
<dbReference type="SUPFAM" id="SSF52172">
    <property type="entry name" value="CheY-like"/>
    <property type="match status" value="1"/>
</dbReference>
<evidence type="ECO:0000259" key="2">
    <source>
        <dbReference type="PROSITE" id="PS50110"/>
    </source>
</evidence>